<keyword evidence="3" id="KW-0436">Ligase</keyword>
<dbReference type="SMART" id="SM00184">
    <property type="entry name" value="RING"/>
    <property type="match status" value="1"/>
</dbReference>
<dbReference type="GO" id="GO:0008270">
    <property type="term" value="F:zinc ion binding"/>
    <property type="evidence" value="ECO:0007669"/>
    <property type="project" value="UniProtKB-KW"/>
</dbReference>
<gene>
    <name evidence="3" type="ORF">LCPAC001_01870</name>
</gene>
<dbReference type="Gene3D" id="3.30.40.10">
    <property type="entry name" value="Zinc/RING finger domain, C3HC4 (zinc finger)"/>
    <property type="match status" value="1"/>
</dbReference>
<protein>
    <submittedName>
        <fullName evidence="3">Putative RING finger E3 ubiquitin ligase</fullName>
    </submittedName>
</protein>
<reference evidence="3" key="1">
    <citation type="journal article" date="2019" name="MBio">
        <title>Virus Genomes from Deep Sea Sediments Expand the Ocean Megavirome and Support Independent Origins of Viral Gigantism.</title>
        <authorList>
            <person name="Backstrom D."/>
            <person name="Yutin N."/>
            <person name="Jorgensen S.L."/>
            <person name="Dharamshi J."/>
            <person name="Homa F."/>
            <person name="Zaremba-Niedwiedzka K."/>
            <person name="Spang A."/>
            <person name="Wolf Y.I."/>
            <person name="Koonin E.V."/>
            <person name="Ettema T.J."/>
        </authorList>
    </citation>
    <scope>NUCLEOTIDE SEQUENCE</scope>
</reference>
<keyword evidence="1" id="KW-0862">Zinc</keyword>
<dbReference type="EMBL" id="MK500434">
    <property type="protein sequence ID" value="QBK89674.1"/>
    <property type="molecule type" value="Genomic_DNA"/>
</dbReference>
<dbReference type="InterPro" id="IPR001841">
    <property type="entry name" value="Znf_RING"/>
</dbReference>
<proteinExistence type="predicted"/>
<dbReference type="GO" id="GO:0016874">
    <property type="term" value="F:ligase activity"/>
    <property type="evidence" value="ECO:0007669"/>
    <property type="project" value="UniProtKB-KW"/>
</dbReference>
<dbReference type="Pfam" id="PF17123">
    <property type="entry name" value="zf-RING_11"/>
    <property type="match status" value="1"/>
</dbReference>
<keyword evidence="1" id="KW-0479">Metal-binding</keyword>
<dbReference type="SUPFAM" id="SSF57850">
    <property type="entry name" value="RING/U-box"/>
    <property type="match status" value="1"/>
</dbReference>
<name>A0A481Z2J7_9VIRU</name>
<feature type="domain" description="RING-type" evidence="2">
    <location>
        <begin position="65"/>
        <end position="103"/>
    </location>
</feature>
<dbReference type="InterPro" id="IPR013083">
    <property type="entry name" value="Znf_RING/FYVE/PHD"/>
</dbReference>
<evidence type="ECO:0000313" key="3">
    <source>
        <dbReference type="EMBL" id="QBK89674.1"/>
    </source>
</evidence>
<keyword evidence="1" id="KW-0863">Zinc-finger</keyword>
<sequence length="198" mass="22589">MKCRGIIKSGPKNGKKCRRKIKKHKHGLCGYHQKTKTSISNQNIIVINDTPPTRNTFEVSSDCACAICLENNSPSESINLGCKHRFHLNCIVQIDGNCCPMCRSKITGVPSYIATILKKNYDSNKKIKSMQIRLNMSSSESIEHSSRSEVIHGMYAILSQMENNLETNRRIVSRTINISSRTRNVNRNRRRRRNLNNI</sequence>
<dbReference type="PROSITE" id="PS50089">
    <property type="entry name" value="ZF_RING_2"/>
    <property type="match status" value="1"/>
</dbReference>
<evidence type="ECO:0000256" key="1">
    <source>
        <dbReference type="PROSITE-ProRule" id="PRU00175"/>
    </source>
</evidence>
<organism evidence="3">
    <name type="scientific">Pithovirus LCPAC001</name>
    <dbReference type="NCBI Taxonomy" id="2506585"/>
    <lineage>
        <taxon>Viruses</taxon>
        <taxon>Pithoviruses</taxon>
    </lineage>
</organism>
<accession>A0A481Z2J7</accession>
<evidence type="ECO:0000259" key="2">
    <source>
        <dbReference type="PROSITE" id="PS50089"/>
    </source>
</evidence>